<dbReference type="GO" id="GO:0005524">
    <property type="term" value="F:ATP binding"/>
    <property type="evidence" value="ECO:0007669"/>
    <property type="project" value="UniProtKB-KW"/>
</dbReference>
<dbReference type="AlphaFoldDB" id="A0A6J4U9U5"/>
<comment type="catalytic activity">
    <reaction evidence="1">
        <text>ATP + protein L-histidine = ADP + protein N-phospho-L-histidine.</text>
        <dbReference type="EC" id="2.7.13.3"/>
    </reaction>
</comment>
<dbReference type="Gene3D" id="3.30.565.10">
    <property type="entry name" value="Histidine kinase-like ATPase, C-terminal domain"/>
    <property type="match status" value="1"/>
</dbReference>
<dbReference type="PANTHER" id="PTHR44936">
    <property type="entry name" value="SENSOR PROTEIN CREC"/>
    <property type="match status" value="1"/>
</dbReference>
<dbReference type="InterPro" id="IPR004358">
    <property type="entry name" value="Sig_transdc_His_kin-like_C"/>
</dbReference>
<dbReference type="GO" id="GO:0004673">
    <property type="term" value="F:protein histidine kinase activity"/>
    <property type="evidence" value="ECO:0007669"/>
    <property type="project" value="UniProtKB-EC"/>
</dbReference>
<evidence type="ECO:0000256" key="2">
    <source>
        <dbReference type="ARBA" id="ARBA00012438"/>
    </source>
</evidence>
<dbReference type="PROSITE" id="PS50109">
    <property type="entry name" value="HIS_KIN"/>
    <property type="match status" value="1"/>
</dbReference>
<reference evidence="9" key="1">
    <citation type="submission" date="2020-02" db="EMBL/GenBank/DDBJ databases">
        <authorList>
            <person name="Meier V. D."/>
        </authorList>
    </citation>
    <scope>NUCLEOTIDE SEQUENCE</scope>
    <source>
        <strain evidence="9">AVDCRST_MAG79</strain>
    </source>
</reference>
<protein>
    <recommendedName>
        <fullName evidence="2">histidine kinase</fullName>
        <ecNumber evidence="2">2.7.13.3</ecNumber>
    </recommendedName>
</protein>
<evidence type="ECO:0000259" key="8">
    <source>
        <dbReference type="PROSITE" id="PS50109"/>
    </source>
</evidence>
<keyword evidence="4" id="KW-0547">Nucleotide-binding</keyword>
<organism evidence="9">
    <name type="scientific">uncultured Thermoleophilia bacterium</name>
    <dbReference type="NCBI Taxonomy" id="1497501"/>
    <lineage>
        <taxon>Bacteria</taxon>
        <taxon>Bacillati</taxon>
        <taxon>Actinomycetota</taxon>
        <taxon>Thermoleophilia</taxon>
        <taxon>environmental samples</taxon>
    </lineage>
</organism>
<dbReference type="InterPro" id="IPR003594">
    <property type="entry name" value="HATPase_dom"/>
</dbReference>
<keyword evidence="7" id="KW-0902">Two-component regulatory system</keyword>
<keyword evidence="3" id="KW-0808">Transferase</keyword>
<keyword evidence="5" id="KW-0418">Kinase</keyword>
<feature type="domain" description="Histidine kinase" evidence="8">
    <location>
        <begin position="1"/>
        <end position="59"/>
    </location>
</feature>
<evidence type="ECO:0000256" key="7">
    <source>
        <dbReference type="ARBA" id="ARBA00023012"/>
    </source>
</evidence>
<proteinExistence type="predicted"/>
<evidence type="ECO:0000256" key="1">
    <source>
        <dbReference type="ARBA" id="ARBA00000085"/>
    </source>
</evidence>
<evidence type="ECO:0000256" key="3">
    <source>
        <dbReference type="ARBA" id="ARBA00022679"/>
    </source>
</evidence>
<name>A0A6J4U9U5_9ACTN</name>
<dbReference type="CDD" id="cd00075">
    <property type="entry name" value="HATPase"/>
    <property type="match status" value="1"/>
</dbReference>
<evidence type="ECO:0000256" key="4">
    <source>
        <dbReference type="ARBA" id="ARBA00022741"/>
    </source>
</evidence>
<evidence type="ECO:0000313" key="9">
    <source>
        <dbReference type="EMBL" id="CAA9542567.1"/>
    </source>
</evidence>
<dbReference type="GO" id="GO:0000160">
    <property type="term" value="P:phosphorelay signal transduction system"/>
    <property type="evidence" value="ECO:0007669"/>
    <property type="project" value="UniProtKB-KW"/>
</dbReference>
<sequence>MVEGSVQLGINDQGPGIPAEWRERIFEPYARRETHTARGSGIGLFAAKRLAESMGARLW</sequence>
<dbReference type="PRINTS" id="PR00344">
    <property type="entry name" value="BCTRLSENSOR"/>
</dbReference>
<accession>A0A6J4U9U5</accession>
<dbReference type="EMBL" id="CADCWC010000299">
    <property type="protein sequence ID" value="CAA9542567.1"/>
    <property type="molecule type" value="Genomic_DNA"/>
</dbReference>
<gene>
    <name evidence="9" type="ORF">AVDCRST_MAG79-1990</name>
</gene>
<evidence type="ECO:0000256" key="5">
    <source>
        <dbReference type="ARBA" id="ARBA00022777"/>
    </source>
</evidence>
<feature type="non-terminal residue" evidence="9">
    <location>
        <position position="59"/>
    </location>
</feature>
<evidence type="ECO:0000256" key="6">
    <source>
        <dbReference type="ARBA" id="ARBA00022840"/>
    </source>
</evidence>
<dbReference type="EC" id="2.7.13.3" evidence="2"/>
<dbReference type="InterPro" id="IPR036890">
    <property type="entry name" value="HATPase_C_sf"/>
</dbReference>
<dbReference type="PANTHER" id="PTHR44936:SF10">
    <property type="entry name" value="SENSOR PROTEIN RSTB"/>
    <property type="match status" value="1"/>
</dbReference>
<dbReference type="Pfam" id="PF02518">
    <property type="entry name" value="HATPase_c"/>
    <property type="match status" value="1"/>
</dbReference>
<dbReference type="InterPro" id="IPR005467">
    <property type="entry name" value="His_kinase_dom"/>
</dbReference>
<dbReference type="SUPFAM" id="SSF55874">
    <property type="entry name" value="ATPase domain of HSP90 chaperone/DNA topoisomerase II/histidine kinase"/>
    <property type="match status" value="1"/>
</dbReference>
<dbReference type="InterPro" id="IPR050980">
    <property type="entry name" value="2C_sensor_his_kinase"/>
</dbReference>
<keyword evidence="6" id="KW-0067">ATP-binding</keyword>